<dbReference type="GO" id="GO:0005886">
    <property type="term" value="C:plasma membrane"/>
    <property type="evidence" value="ECO:0007669"/>
    <property type="project" value="UniProtKB-SubCell"/>
</dbReference>
<dbReference type="Proteomes" id="UP000045285">
    <property type="component" value="Unassembled WGS sequence"/>
</dbReference>
<keyword evidence="6 7" id="KW-0472">Membrane</keyword>
<organism evidence="9 10">
    <name type="scientific">Mesorhizobium plurifarium</name>
    <dbReference type="NCBI Taxonomy" id="69974"/>
    <lineage>
        <taxon>Bacteria</taxon>
        <taxon>Pseudomonadati</taxon>
        <taxon>Pseudomonadota</taxon>
        <taxon>Alphaproteobacteria</taxon>
        <taxon>Hyphomicrobiales</taxon>
        <taxon>Phyllobacteriaceae</taxon>
        <taxon>Mesorhizobium</taxon>
    </lineage>
</organism>
<dbReference type="InterPro" id="IPR050366">
    <property type="entry name" value="BP-dependent_transpt_permease"/>
</dbReference>
<dbReference type="Gene3D" id="1.10.3720.10">
    <property type="entry name" value="MetI-like"/>
    <property type="match status" value="1"/>
</dbReference>
<evidence type="ECO:0000256" key="3">
    <source>
        <dbReference type="ARBA" id="ARBA00022475"/>
    </source>
</evidence>
<keyword evidence="4 7" id="KW-0812">Transmembrane</keyword>
<comment type="subcellular location">
    <subcellularLocation>
        <location evidence="1 7">Cell membrane</location>
        <topology evidence="1 7">Multi-pass membrane protein</topology>
    </subcellularLocation>
</comment>
<dbReference type="AlphaFoldDB" id="A0A090DEK0"/>
<feature type="transmembrane region" description="Helical" evidence="7">
    <location>
        <begin position="20"/>
        <end position="47"/>
    </location>
</feature>
<protein>
    <submittedName>
        <fullName evidence="9">Putative peptide transporter permease subunit: membrane component of ABC superfamily</fullName>
    </submittedName>
</protein>
<feature type="transmembrane region" description="Helical" evidence="7">
    <location>
        <begin position="138"/>
        <end position="165"/>
    </location>
</feature>
<comment type="similarity">
    <text evidence="7">Belongs to the binding-protein-dependent transport system permease family.</text>
</comment>
<gene>
    <name evidence="9" type="primary">yliD</name>
    <name evidence="9" type="ORF">MPL3356_150191</name>
</gene>
<dbReference type="EMBL" id="CCMZ01000007">
    <property type="protein sequence ID" value="CDX14060.1"/>
    <property type="molecule type" value="Genomic_DNA"/>
</dbReference>
<evidence type="ECO:0000256" key="2">
    <source>
        <dbReference type="ARBA" id="ARBA00022448"/>
    </source>
</evidence>
<dbReference type="Pfam" id="PF00528">
    <property type="entry name" value="BPD_transp_1"/>
    <property type="match status" value="1"/>
</dbReference>
<feature type="transmembrane region" description="Helical" evidence="7">
    <location>
        <begin position="211"/>
        <end position="236"/>
    </location>
</feature>
<evidence type="ECO:0000256" key="7">
    <source>
        <dbReference type="RuleBase" id="RU363032"/>
    </source>
</evidence>
<name>A0A090DEK0_MESPL</name>
<evidence type="ECO:0000256" key="1">
    <source>
        <dbReference type="ARBA" id="ARBA00004651"/>
    </source>
</evidence>
<evidence type="ECO:0000313" key="9">
    <source>
        <dbReference type="EMBL" id="CDX14060.1"/>
    </source>
</evidence>
<keyword evidence="5 7" id="KW-1133">Transmembrane helix</keyword>
<dbReference type="InterPro" id="IPR025966">
    <property type="entry name" value="OppC_N"/>
</dbReference>
<evidence type="ECO:0000259" key="8">
    <source>
        <dbReference type="PROSITE" id="PS50928"/>
    </source>
</evidence>
<dbReference type="GO" id="GO:0055085">
    <property type="term" value="P:transmembrane transport"/>
    <property type="evidence" value="ECO:0007669"/>
    <property type="project" value="InterPro"/>
</dbReference>
<feature type="transmembrane region" description="Helical" evidence="7">
    <location>
        <begin position="257"/>
        <end position="278"/>
    </location>
</feature>
<evidence type="ECO:0000256" key="5">
    <source>
        <dbReference type="ARBA" id="ARBA00022989"/>
    </source>
</evidence>
<sequence length="296" mass="31778">MMSSVAEASPITPDRQRLVLLRALLAAPFTRVALILVAGFLVTAIFAPWLAPYSPVKIDVLHKLQPPSAEHWFGTDHLGRDLLSRVIYGARTALTIAMVSVAIAGAIGLLLGLIAGYGPRWLDAILVLAFDSMNSLPMIMFALAIITVLGAGTGTLIIVIAATSFPSYARLIRAQTLALKNSDYILAERLLDASAARIIFIHLLPNVVGPLIILLSMDIPVVIMVEAGLSFLGLGVRPPTPSWGSILYDGYTSIRSAPFMVIFGGLPLVLATLGFTFLGEGLRDYLDPRLQLRRPA</sequence>
<proteinExistence type="inferred from homology"/>
<dbReference type="PANTHER" id="PTHR43386:SF25">
    <property type="entry name" value="PEPTIDE ABC TRANSPORTER PERMEASE PROTEIN"/>
    <property type="match status" value="1"/>
</dbReference>
<dbReference type="STRING" id="69974.MPLDJ20_20366"/>
<dbReference type="PROSITE" id="PS50928">
    <property type="entry name" value="ABC_TM1"/>
    <property type="match status" value="1"/>
</dbReference>
<evidence type="ECO:0000313" key="10">
    <source>
        <dbReference type="Proteomes" id="UP000045285"/>
    </source>
</evidence>
<dbReference type="CDD" id="cd06261">
    <property type="entry name" value="TM_PBP2"/>
    <property type="match status" value="1"/>
</dbReference>
<accession>A0A090DEK0</accession>
<evidence type="ECO:0000256" key="4">
    <source>
        <dbReference type="ARBA" id="ARBA00022692"/>
    </source>
</evidence>
<keyword evidence="3" id="KW-1003">Cell membrane</keyword>
<dbReference type="Pfam" id="PF12911">
    <property type="entry name" value="OppC_N"/>
    <property type="match status" value="1"/>
</dbReference>
<dbReference type="InterPro" id="IPR000515">
    <property type="entry name" value="MetI-like"/>
</dbReference>
<feature type="domain" description="ABC transmembrane type-1" evidence="8">
    <location>
        <begin position="90"/>
        <end position="279"/>
    </location>
</feature>
<keyword evidence="10" id="KW-1185">Reference proteome</keyword>
<evidence type="ECO:0000256" key="6">
    <source>
        <dbReference type="ARBA" id="ARBA00023136"/>
    </source>
</evidence>
<dbReference type="PANTHER" id="PTHR43386">
    <property type="entry name" value="OLIGOPEPTIDE TRANSPORT SYSTEM PERMEASE PROTEIN APPC"/>
    <property type="match status" value="1"/>
</dbReference>
<keyword evidence="2 7" id="KW-0813">Transport</keyword>
<feature type="transmembrane region" description="Helical" evidence="7">
    <location>
        <begin position="93"/>
        <end position="118"/>
    </location>
</feature>
<dbReference type="InterPro" id="IPR035906">
    <property type="entry name" value="MetI-like_sf"/>
</dbReference>
<reference evidence="10" key="1">
    <citation type="submission" date="2014-08" db="EMBL/GenBank/DDBJ databases">
        <authorList>
            <person name="Moulin L."/>
        </authorList>
    </citation>
    <scope>NUCLEOTIDE SEQUENCE [LARGE SCALE GENOMIC DNA]</scope>
</reference>
<dbReference type="SUPFAM" id="SSF161098">
    <property type="entry name" value="MetI-like"/>
    <property type="match status" value="1"/>
</dbReference>